<feature type="region of interest" description="Disordered" evidence="1">
    <location>
        <begin position="117"/>
        <end position="148"/>
    </location>
</feature>
<accession>A0A7L4YNY4</accession>
<dbReference type="Proteomes" id="UP000463857">
    <property type="component" value="Chromosome"/>
</dbReference>
<feature type="region of interest" description="Disordered" evidence="1">
    <location>
        <begin position="42"/>
        <end position="64"/>
    </location>
</feature>
<evidence type="ECO:0000259" key="2">
    <source>
        <dbReference type="SMART" id="SM00834"/>
    </source>
</evidence>
<dbReference type="Pfam" id="PF09723">
    <property type="entry name" value="Zn_ribbon_8"/>
    <property type="match status" value="1"/>
</dbReference>
<feature type="domain" description="Putative regulatory protein FmdB zinc ribbon" evidence="2">
    <location>
        <begin position="1"/>
        <end position="40"/>
    </location>
</feature>
<reference evidence="3 4" key="1">
    <citation type="journal article" date="2018" name="Int. J. Syst. Evol. Microbiol.">
        <title>Epidermidibacterium keratini gen. nov., sp. nov., a member of the family Sporichthyaceae, isolated from keratin epidermis.</title>
        <authorList>
            <person name="Lee D.G."/>
            <person name="Trujillo M.E."/>
            <person name="Kang S."/>
            <person name="Nam J.J."/>
            <person name="Kim Y.J."/>
        </authorList>
    </citation>
    <scope>NUCLEOTIDE SEQUENCE [LARGE SCALE GENOMIC DNA]</scope>
    <source>
        <strain evidence="3 4">EPI-7</strain>
    </source>
</reference>
<evidence type="ECO:0000313" key="4">
    <source>
        <dbReference type="Proteomes" id="UP000463857"/>
    </source>
</evidence>
<keyword evidence="4" id="KW-1185">Reference proteome</keyword>
<evidence type="ECO:0000256" key="1">
    <source>
        <dbReference type="SAM" id="MobiDB-lite"/>
    </source>
</evidence>
<dbReference type="InParanoid" id="A0A7L4YNY4"/>
<dbReference type="OrthoDB" id="9792898at2"/>
<sequence length="148" mass="16381">MPLYDYRCDCGVQFEIHVPSWNTPNPPCPLCDRQTRRMPAAPAFHTGAKPPPGPNEAPASYEGVGMGDRETITRWRRQLDQHAKLAEKHPELQVKREAIAAHEGAFANRPLSYRELAQRAAPSGDADTAARAAAKDRASETPAKPHRH</sequence>
<protein>
    <submittedName>
        <fullName evidence="3">Zinc ribbon domain-containing protein</fullName>
    </submittedName>
</protein>
<proteinExistence type="predicted"/>
<evidence type="ECO:0000313" key="3">
    <source>
        <dbReference type="EMBL" id="QHC00584.1"/>
    </source>
</evidence>
<dbReference type="AlphaFoldDB" id="A0A7L4YNY4"/>
<dbReference type="InterPro" id="IPR013429">
    <property type="entry name" value="Regulatory_FmdB_Zinc_ribbon"/>
</dbReference>
<dbReference type="NCBIfam" id="TIGR02605">
    <property type="entry name" value="CxxC_CxxC_SSSS"/>
    <property type="match status" value="1"/>
</dbReference>
<dbReference type="KEGG" id="eke:EK0264_09985"/>
<dbReference type="EMBL" id="CP047156">
    <property type="protein sequence ID" value="QHC00584.1"/>
    <property type="molecule type" value="Genomic_DNA"/>
</dbReference>
<dbReference type="SMART" id="SM00834">
    <property type="entry name" value="CxxC_CXXC_SSSS"/>
    <property type="match status" value="1"/>
</dbReference>
<feature type="compositionally biased region" description="Low complexity" evidence="1">
    <location>
        <begin position="119"/>
        <end position="132"/>
    </location>
</feature>
<gene>
    <name evidence="3" type="ORF">EK0264_09985</name>
</gene>
<name>A0A7L4YNY4_9ACTN</name>
<organism evidence="3 4">
    <name type="scientific">Epidermidibacterium keratini</name>
    <dbReference type="NCBI Taxonomy" id="1891644"/>
    <lineage>
        <taxon>Bacteria</taxon>
        <taxon>Bacillati</taxon>
        <taxon>Actinomycetota</taxon>
        <taxon>Actinomycetes</taxon>
        <taxon>Sporichthyales</taxon>
        <taxon>Sporichthyaceae</taxon>
        <taxon>Epidermidibacterium</taxon>
    </lineage>
</organism>
<dbReference type="RefSeq" id="WP_159545214.1">
    <property type="nucleotide sequence ID" value="NZ_CP047156.1"/>
</dbReference>